<accession>A0A2P6C9S2</accession>
<evidence type="ECO:0000313" key="1">
    <source>
        <dbReference type="EMBL" id="PQJ69677.1"/>
    </source>
</evidence>
<proteinExistence type="predicted"/>
<dbReference type="Pfam" id="PF12636">
    <property type="entry name" value="DUF3781"/>
    <property type="match status" value="1"/>
</dbReference>
<comment type="caution">
    <text evidence="1">The sequence shown here is derived from an EMBL/GenBank/DDBJ whole genome shotgun (WGS) entry which is preliminary data.</text>
</comment>
<dbReference type="InterPro" id="IPR024229">
    <property type="entry name" value="DUF3781"/>
</dbReference>
<dbReference type="Proteomes" id="UP000247345">
    <property type="component" value="Unassembled WGS sequence"/>
</dbReference>
<gene>
    <name evidence="1" type="ORF">BTO14_10385</name>
</gene>
<keyword evidence="2" id="KW-1185">Reference proteome</keyword>
<protein>
    <recommendedName>
        <fullName evidence="3">DUF3781 domain-containing protein</fullName>
    </recommendedName>
</protein>
<reference evidence="1 2" key="1">
    <citation type="submission" date="2016-12" db="EMBL/GenBank/DDBJ databases">
        <title>Trade-off between light-utilization and light-protection in marine flavobacteria.</title>
        <authorList>
            <person name="Kumagai Y."/>
            <person name="Yoshizawa S."/>
            <person name="Kogure K."/>
            <person name="Iwasaki W."/>
        </authorList>
    </citation>
    <scope>NUCLEOTIDE SEQUENCE [LARGE SCALE GENOMIC DNA]</scope>
    <source>
        <strain evidence="1 2">KCTC 12100</strain>
    </source>
</reference>
<dbReference type="AlphaFoldDB" id="A0A2P6C9S2"/>
<evidence type="ECO:0008006" key="3">
    <source>
        <dbReference type="Google" id="ProtNLM"/>
    </source>
</evidence>
<organism evidence="1 2">
    <name type="scientific">Polaribacter butkevichii</name>
    <dbReference type="NCBI Taxonomy" id="218490"/>
    <lineage>
        <taxon>Bacteria</taxon>
        <taxon>Pseudomonadati</taxon>
        <taxon>Bacteroidota</taxon>
        <taxon>Flavobacteriia</taxon>
        <taxon>Flavobacteriales</taxon>
        <taxon>Flavobacteriaceae</taxon>
    </lineage>
</organism>
<sequence length="87" mass="10424">MHKEEIVKNHCYTKLVYERINKKLKTNFSNAESELLIKRILEETSLENYLKKGKNFYVSNEHHAIRVTVNSKTFRVITVDRITSKRR</sequence>
<evidence type="ECO:0000313" key="2">
    <source>
        <dbReference type="Proteomes" id="UP000247345"/>
    </source>
</evidence>
<dbReference type="EMBL" id="MSCK01000002">
    <property type="protein sequence ID" value="PQJ69677.1"/>
    <property type="molecule type" value="Genomic_DNA"/>
</dbReference>
<name>A0A2P6C9S2_9FLAO</name>